<sequence>MRFMQRLLYTPSDDIRWHVAWVIGSVAARVSTREPGQVSELLHRLFESTLDSAAAPWGMIETMGYVIAKRPDIFGAFARHLLNLLGEPSTEMQIIWGLGEIAKTRPDLIRATPFYNLFHFLQHPLPLMRGLVARLMGNLQATEVTTQLMSLFDDNESIRICEEGQMVDTTVADEAKKALAAIRQGEKNE</sequence>
<dbReference type="KEGG" id="dps:DP1097"/>
<protein>
    <recommendedName>
        <fullName evidence="3">HEAT repeat domain-containing protein</fullName>
    </recommendedName>
</protein>
<proteinExistence type="predicted"/>
<dbReference type="InterPro" id="IPR016024">
    <property type="entry name" value="ARM-type_fold"/>
</dbReference>
<gene>
    <name evidence="1" type="ordered locus">DP1097</name>
</gene>
<dbReference type="Proteomes" id="UP000000602">
    <property type="component" value="Chromosome"/>
</dbReference>
<dbReference type="NCBIfam" id="NF045662">
    <property type="entry name" value="DVU0298_fam"/>
    <property type="match status" value="1"/>
</dbReference>
<dbReference type="EMBL" id="CR522870">
    <property type="protein sequence ID" value="CAG35826.1"/>
    <property type="molecule type" value="Genomic_DNA"/>
</dbReference>
<dbReference type="Gene3D" id="1.25.10.10">
    <property type="entry name" value="Leucine-rich Repeat Variant"/>
    <property type="match status" value="1"/>
</dbReference>
<organism evidence="1 2">
    <name type="scientific">Desulfotalea psychrophila (strain LSv54 / DSM 12343)</name>
    <dbReference type="NCBI Taxonomy" id="177439"/>
    <lineage>
        <taxon>Bacteria</taxon>
        <taxon>Pseudomonadati</taxon>
        <taxon>Thermodesulfobacteriota</taxon>
        <taxon>Desulfobulbia</taxon>
        <taxon>Desulfobulbales</taxon>
        <taxon>Desulfocapsaceae</taxon>
        <taxon>Desulfotalea</taxon>
    </lineage>
</organism>
<dbReference type="STRING" id="177439.DP1097"/>
<dbReference type="eggNOG" id="COG1413">
    <property type="taxonomic scope" value="Bacteria"/>
</dbReference>
<keyword evidence="2" id="KW-1185">Reference proteome</keyword>
<accession>Q6AP98</accession>
<name>Q6AP98_DESPS</name>
<dbReference type="InterPro" id="IPR011989">
    <property type="entry name" value="ARM-like"/>
</dbReference>
<dbReference type="SUPFAM" id="SSF48371">
    <property type="entry name" value="ARM repeat"/>
    <property type="match status" value="1"/>
</dbReference>
<dbReference type="HOGENOM" id="CLU_1432447_0_0_7"/>
<evidence type="ECO:0000313" key="2">
    <source>
        <dbReference type="Proteomes" id="UP000000602"/>
    </source>
</evidence>
<dbReference type="InterPro" id="IPR054701">
    <property type="entry name" value="DVU0298-like"/>
</dbReference>
<evidence type="ECO:0008006" key="3">
    <source>
        <dbReference type="Google" id="ProtNLM"/>
    </source>
</evidence>
<evidence type="ECO:0000313" key="1">
    <source>
        <dbReference type="EMBL" id="CAG35826.1"/>
    </source>
</evidence>
<dbReference type="AlphaFoldDB" id="Q6AP98"/>
<reference evidence="2" key="1">
    <citation type="journal article" date="2004" name="Environ. Microbiol.">
        <title>The genome of Desulfotalea psychrophila, a sulfate-reducing bacterium from permanently cold Arctic sediments.</title>
        <authorList>
            <person name="Rabus R."/>
            <person name="Ruepp A."/>
            <person name="Frickey T."/>
            <person name="Rattei T."/>
            <person name="Fartmann B."/>
            <person name="Stark M."/>
            <person name="Bauer M."/>
            <person name="Zibat A."/>
            <person name="Lombardot T."/>
            <person name="Becker I."/>
            <person name="Amann J."/>
            <person name="Gellner K."/>
            <person name="Teeling H."/>
            <person name="Leuschner W.D."/>
            <person name="Gloeckner F.-O."/>
            <person name="Lupas A.N."/>
            <person name="Amann R."/>
            <person name="Klenk H.-P."/>
        </authorList>
    </citation>
    <scope>NUCLEOTIDE SEQUENCE [LARGE SCALE GENOMIC DNA]</scope>
    <source>
        <strain evidence="2">DSM 12343 / LSv54</strain>
    </source>
</reference>